<dbReference type="PANTHER" id="PTHR33870:SF4">
    <property type="entry name" value="CARDIOMYOPATHY-ASSOCIATED PROTEIN"/>
    <property type="match status" value="1"/>
</dbReference>
<protein>
    <submittedName>
        <fullName evidence="2">Uncharacterized protein</fullName>
    </submittedName>
</protein>
<evidence type="ECO:0000313" key="3">
    <source>
        <dbReference type="Proteomes" id="UP001396334"/>
    </source>
</evidence>
<keyword evidence="3" id="KW-1185">Reference proteome</keyword>
<proteinExistence type="predicted"/>
<dbReference type="PANTHER" id="PTHR33870">
    <property type="entry name" value="CARDIOMYOPATHY-ASSOCIATED PROTEIN"/>
    <property type="match status" value="1"/>
</dbReference>
<gene>
    <name evidence="2" type="ORF">V6N11_001330</name>
</gene>
<reference evidence="2 3" key="1">
    <citation type="journal article" date="2024" name="G3 (Bethesda)">
        <title>Genome assembly of Hibiscus sabdariffa L. provides insights into metabolisms of medicinal natural products.</title>
        <authorList>
            <person name="Kim T."/>
        </authorList>
    </citation>
    <scope>NUCLEOTIDE SEQUENCE [LARGE SCALE GENOMIC DNA]</scope>
    <source>
        <strain evidence="2">TK-2024</strain>
        <tissue evidence="2">Old leaves</tissue>
    </source>
</reference>
<accession>A0ABR2S056</accession>
<sequence length="680" mass="75814">MVENSMHDVKHVGPPRVSSSSHDQNVVEYFSPDVGSSSSDEGLENVVSLPNKEKSFTRNQVNLPSLPLEMTLAVDRRMGEVLDSSPKEDMKTQTNAVLHVLEARSTEDTDLAFKQLHERVDVEELIVPSMIEKPRDRGEIKSKLHVVEARSLEDIHKAFQQDSESGPAELPPSLGYTNVGNNVVLPVLEARSVEDVDWAFKQLQEGVGVEEIIVPSLKNESSKDTKTHSNVVMPVLEVKPAEDIDLAFKQLHEGVNVEEVIVPSMIEKPQDHGDIKSKLPVVEARSPEDIHKAFQQDSKSSLAELPTSSSYKKTENKVVMHVLKARSIEDIDLAFKQLREGVNVEEVIVSSMIEKLQDYAYNKAKLPVVEERSLEDIHKVFHQAPESSPAELLHPTKTKTNRVDVEEVIVPSMIEKLPVHGDIKSKLPVVEARSLEDIQKAFQQDSESGPAELPISSGYTKAENNAVLPVLEARSVEDIDLAFKQLHERVDVEEIIVPSMVEKLQDHADNKAKLPVVEARSLDDIDKVFQQAPQSSPAELRHSSGLKNESSKDTKTQTNVVLSVLEAKSAEDIDLAFKQLHEGVDVEEVIVPSMIEKQQDYGDIQSKILVFEARSLEDIHKVFQQAPGSIMVELPQSSEFRKESLQDKKTDTNAVLPVLEARVAEDIDLAFKQLNEWGQC</sequence>
<dbReference type="Proteomes" id="UP001396334">
    <property type="component" value="Unassembled WGS sequence"/>
</dbReference>
<feature type="compositionally biased region" description="Basic and acidic residues" evidence="1">
    <location>
        <begin position="1"/>
        <end position="11"/>
    </location>
</feature>
<comment type="caution">
    <text evidence="2">The sequence shown here is derived from an EMBL/GenBank/DDBJ whole genome shotgun (WGS) entry which is preliminary data.</text>
</comment>
<organism evidence="2 3">
    <name type="scientific">Hibiscus sabdariffa</name>
    <name type="common">roselle</name>
    <dbReference type="NCBI Taxonomy" id="183260"/>
    <lineage>
        <taxon>Eukaryota</taxon>
        <taxon>Viridiplantae</taxon>
        <taxon>Streptophyta</taxon>
        <taxon>Embryophyta</taxon>
        <taxon>Tracheophyta</taxon>
        <taxon>Spermatophyta</taxon>
        <taxon>Magnoliopsida</taxon>
        <taxon>eudicotyledons</taxon>
        <taxon>Gunneridae</taxon>
        <taxon>Pentapetalae</taxon>
        <taxon>rosids</taxon>
        <taxon>malvids</taxon>
        <taxon>Malvales</taxon>
        <taxon>Malvaceae</taxon>
        <taxon>Malvoideae</taxon>
        <taxon>Hibiscus</taxon>
    </lineage>
</organism>
<name>A0ABR2S056_9ROSI</name>
<dbReference type="EMBL" id="JBBPBN010000019">
    <property type="protein sequence ID" value="KAK9018354.1"/>
    <property type="molecule type" value="Genomic_DNA"/>
</dbReference>
<feature type="region of interest" description="Disordered" evidence="1">
    <location>
        <begin position="1"/>
        <end position="24"/>
    </location>
</feature>
<feature type="region of interest" description="Disordered" evidence="1">
    <location>
        <begin position="531"/>
        <end position="554"/>
    </location>
</feature>
<evidence type="ECO:0000313" key="2">
    <source>
        <dbReference type="EMBL" id="KAK9018354.1"/>
    </source>
</evidence>
<evidence type="ECO:0000256" key="1">
    <source>
        <dbReference type="SAM" id="MobiDB-lite"/>
    </source>
</evidence>